<dbReference type="InterPro" id="IPR000515">
    <property type="entry name" value="MetI-like"/>
</dbReference>
<dbReference type="NCBIfam" id="TIGR01726">
    <property type="entry name" value="HEQRo_perm_3TM"/>
    <property type="match status" value="1"/>
</dbReference>
<feature type="transmembrane region" description="Helical" evidence="9">
    <location>
        <begin position="90"/>
        <end position="114"/>
    </location>
</feature>
<feature type="transmembrane region" description="Helical" evidence="9">
    <location>
        <begin position="262"/>
        <end position="283"/>
    </location>
</feature>
<dbReference type="SUPFAM" id="SSF161098">
    <property type="entry name" value="MetI-like"/>
    <property type="match status" value="1"/>
</dbReference>
<evidence type="ECO:0000256" key="10">
    <source>
        <dbReference type="SAM" id="MobiDB-lite"/>
    </source>
</evidence>
<evidence type="ECO:0000256" key="7">
    <source>
        <dbReference type="ARBA" id="ARBA00022989"/>
    </source>
</evidence>
<feature type="region of interest" description="Disordered" evidence="10">
    <location>
        <begin position="1"/>
        <end position="25"/>
    </location>
</feature>
<dbReference type="PANTHER" id="PTHR30614:SF20">
    <property type="entry name" value="GLUTAMINE TRANSPORT SYSTEM PERMEASE PROTEIN GLNP"/>
    <property type="match status" value="1"/>
</dbReference>
<evidence type="ECO:0000256" key="9">
    <source>
        <dbReference type="RuleBase" id="RU363032"/>
    </source>
</evidence>
<evidence type="ECO:0000256" key="4">
    <source>
        <dbReference type="ARBA" id="ARBA00022475"/>
    </source>
</evidence>
<evidence type="ECO:0000256" key="1">
    <source>
        <dbReference type="ARBA" id="ARBA00004651"/>
    </source>
</evidence>
<dbReference type="InterPro" id="IPR035906">
    <property type="entry name" value="MetI-like_sf"/>
</dbReference>
<evidence type="ECO:0000256" key="2">
    <source>
        <dbReference type="ARBA" id="ARBA00010072"/>
    </source>
</evidence>
<dbReference type="GO" id="GO:0043190">
    <property type="term" value="C:ATP-binding cassette (ABC) transporter complex"/>
    <property type="evidence" value="ECO:0007669"/>
    <property type="project" value="InterPro"/>
</dbReference>
<dbReference type="GO" id="GO:0006865">
    <property type="term" value="P:amino acid transport"/>
    <property type="evidence" value="ECO:0007669"/>
    <property type="project" value="UniProtKB-KW"/>
</dbReference>
<feature type="domain" description="ABC transmembrane type-1" evidence="11">
    <location>
        <begin position="90"/>
        <end position="283"/>
    </location>
</feature>
<dbReference type="EMBL" id="JACCFP010000001">
    <property type="protein sequence ID" value="NYJ03667.1"/>
    <property type="molecule type" value="Genomic_DNA"/>
</dbReference>
<feature type="transmembrane region" description="Helical" evidence="9">
    <location>
        <begin position="42"/>
        <end position="62"/>
    </location>
</feature>
<dbReference type="Pfam" id="PF00528">
    <property type="entry name" value="BPD_transp_1"/>
    <property type="match status" value="1"/>
</dbReference>
<name>A0A853C8L7_9ACTN</name>
<evidence type="ECO:0000256" key="3">
    <source>
        <dbReference type="ARBA" id="ARBA00022448"/>
    </source>
</evidence>
<keyword evidence="7 9" id="KW-1133">Transmembrane helix</keyword>
<comment type="caution">
    <text evidence="12">The sequence shown here is derived from an EMBL/GenBank/DDBJ whole genome shotgun (WGS) entry which is preliminary data.</text>
</comment>
<comment type="similarity">
    <text evidence="2">Belongs to the binding-protein-dependent transport system permease family. HisMQ subfamily.</text>
</comment>
<dbReference type="PANTHER" id="PTHR30614">
    <property type="entry name" value="MEMBRANE COMPONENT OF AMINO ACID ABC TRANSPORTER"/>
    <property type="match status" value="1"/>
</dbReference>
<evidence type="ECO:0000256" key="6">
    <source>
        <dbReference type="ARBA" id="ARBA00022970"/>
    </source>
</evidence>
<evidence type="ECO:0000259" key="11">
    <source>
        <dbReference type="PROSITE" id="PS50928"/>
    </source>
</evidence>
<keyword evidence="8 9" id="KW-0472">Membrane</keyword>
<reference evidence="12 13" key="1">
    <citation type="submission" date="2020-07" db="EMBL/GenBank/DDBJ databases">
        <title>Sequencing the genomes of 1000 actinobacteria strains.</title>
        <authorList>
            <person name="Klenk H.-P."/>
        </authorList>
    </citation>
    <scope>NUCLEOTIDE SEQUENCE [LARGE SCALE GENOMIC DNA]</scope>
    <source>
        <strain evidence="12 13">DSM 103833</strain>
    </source>
</reference>
<comment type="subcellular location">
    <subcellularLocation>
        <location evidence="1 9">Cell membrane</location>
        <topology evidence="1 9">Multi-pass membrane protein</topology>
    </subcellularLocation>
</comment>
<protein>
    <submittedName>
        <fullName evidence="12">Polar amino acid transport system permease protein</fullName>
    </submittedName>
</protein>
<dbReference type="AlphaFoldDB" id="A0A853C8L7"/>
<evidence type="ECO:0000256" key="5">
    <source>
        <dbReference type="ARBA" id="ARBA00022692"/>
    </source>
</evidence>
<sequence length="299" mass="33152">MSSEGSRDGRGATSSTTDRNWVPSPRELERRRVRRTLTRRRVALASFVTVVVVGGLVAGILLSPGWDRVQETFFDGHHARESFPAIVDGFWLNVKMFLIAEPVILALGLAIALVRQSRSPWLVPLRGLAVVYTDVVRGIPTILLVFLFVFGVPGLRLQGLTNDPFFWATVALVVSYSAYVAEVFRSGIESVHPSQLASAEALALSRGQTMRYVVVPQGVRRVVPPLLNDFVSLQKDTALVASVSLFDALFTARDYANYNFDFTPYVVVACFFVVITVPLARLCDWLARRIARRERAGVL</sequence>
<evidence type="ECO:0000313" key="12">
    <source>
        <dbReference type="EMBL" id="NYJ03667.1"/>
    </source>
</evidence>
<dbReference type="InterPro" id="IPR010065">
    <property type="entry name" value="AA_ABC_transptr_permease_3TM"/>
</dbReference>
<gene>
    <name evidence="12" type="ORF">HNR19_004365</name>
</gene>
<dbReference type="Proteomes" id="UP000530424">
    <property type="component" value="Unassembled WGS sequence"/>
</dbReference>
<evidence type="ECO:0000256" key="8">
    <source>
        <dbReference type="ARBA" id="ARBA00023136"/>
    </source>
</evidence>
<feature type="transmembrane region" description="Helical" evidence="9">
    <location>
        <begin position="135"/>
        <end position="153"/>
    </location>
</feature>
<proteinExistence type="inferred from homology"/>
<keyword evidence="4" id="KW-1003">Cell membrane</keyword>
<organism evidence="12 13">
    <name type="scientific">Nocardioides thalensis</name>
    <dbReference type="NCBI Taxonomy" id="1914755"/>
    <lineage>
        <taxon>Bacteria</taxon>
        <taxon>Bacillati</taxon>
        <taxon>Actinomycetota</taxon>
        <taxon>Actinomycetes</taxon>
        <taxon>Propionibacteriales</taxon>
        <taxon>Nocardioidaceae</taxon>
        <taxon>Nocardioides</taxon>
    </lineage>
</organism>
<evidence type="ECO:0000313" key="13">
    <source>
        <dbReference type="Proteomes" id="UP000530424"/>
    </source>
</evidence>
<keyword evidence="6" id="KW-0029">Amino-acid transport</keyword>
<dbReference type="RefSeq" id="WP_179669942.1">
    <property type="nucleotide sequence ID" value="NZ_JACCFP010000001.1"/>
</dbReference>
<keyword evidence="13" id="KW-1185">Reference proteome</keyword>
<dbReference type="PROSITE" id="PS50928">
    <property type="entry name" value="ABC_TM1"/>
    <property type="match status" value="1"/>
</dbReference>
<dbReference type="InterPro" id="IPR043429">
    <property type="entry name" value="ArtM/GltK/GlnP/TcyL/YhdX-like"/>
</dbReference>
<accession>A0A853C8L7</accession>
<dbReference type="Gene3D" id="1.10.3720.10">
    <property type="entry name" value="MetI-like"/>
    <property type="match status" value="1"/>
</dbReference>
<keyword evidence="3 9" id="KW-0813">Transport</keyword>
<feature type="compositionally biased region" description="Basic and acidic residues" evidence="10">
    <location>
        <begin position="1"/>
        <end position="10"/>
    </location>
</feature>
<keyword evidence="5 9" id="KW-0812">Transmembrane</keyword>
<dbReference type="GO" id="GO:0022857">
    <property type="term" value="F:transmembrane transporter activity"/>
    <property type="evidence" value="ECO:0007669"/>
    <property type="project" value="InterPro"/>
</dbReference>